<name>A0A1H6Q976_9GAMM</name>
<dbReference type="Proteomes" id="UP000199005">
    <property type="component" value="Unassembled WGS sequence"/>
</dbReference>
<dbReference type="PANTHER" id="PTHR35368">
    <property type="entry name" value="HYDROPEROXIDE REDUCTASE"/>
    <property type="match status" value="1"/>
</dbReference>
<dbReference type="Gene3D" id="3.30.300.20">
    <property type="match status" value="1"/>
</dbReference>
<accession>A0A1H6Q976</accession>
<protein>
    <submittedName>
        <fullName evidence="1">Uncharacterized OsmC-related protein</fullName>
    </submittedName>
</protein>
<evidence type="ECO:0000313" key="2">
    <source>
        <dbReference type="Proteomes" id="UP000199005"/>
    </source>
</evidence>
<dbReference type="SUPFAM" id="SSF82784">
    <property type="entry name" value="OsmC-like"/>
    <property type="match status" value="1"/>
</dbReference>
<reference evidence="1 2" key="1">
    <citation type="submission" date="2016-10" db="EMBL/GenBank/DDBJ databases">
        <authorList>
            <person name="de Groot N.N."/>
        </authorList>
    </citation>
    <scope>NUCLEOTIDE SEQUENCE [LARGE SCALE GENOMIC DNA]</scope>
    <source>
        <strain evidence="1 2">DSM 1041</strain>
    </source>
</reference>
<dbReference type="STRING" id="170623.SAMN04244579_00147"/>
<dbReference type="InterPro" id="IPR003718">
    <property type="entry name" value="OsmC/Ohr_fam"/>
</dbReference>
<dbReference type="PANTHER" id="PTHR35368:SF1">
    <property type="entry name" value="HYDROPEROXIDE REDUCTASE"/>
    <property type="match status" value="1"/>
</dbReference>
<gene>
    <name evidence="1" type="ORF">SAMN04244579_00147</name>
</gene>
<proteinExistence type="predicted"/>
<dbReference type="InterPro" id="IPR036102">
    <property type="entry name" value="OsmC/Ohrsf"/>
</dbReference>
<dbReference type="InterPro" id="IPR052924">
    <property type="entry name" value="OsmC/Ohr_hydroprdx_reductase"/>
</dbReference>
<evidence type="ECO:0000313" key="1">
    <source>
        <dbReference type="EMBL" id="SEI38396.1"/>
    </source>
</evidence>
<sequence length="186" mass="19961">MAAETSVSHVNGIDLEVLKATIGAIQRDPTLGACRFRARNRWLGATRNCSTIAGFHGAGQEIVHPQAFELHADEPAVLAGEDRAANPVEHLLNALAGCITTSMVAHAAVRGIQIDELESELEGDIDLRGFLGLDPGVPKGYTSIRVKFRVKTAPENIVQLKELAAFSPVYNTLIQGAKVDIDIEAR</sequence>
<dbReference type="RefSeq" id="WP_090896249.1">
    <property type="nucleotide sequence ID" value="NZ_FNYO01000001.1"/>
</dbReference>
<dbReference type="AlphaFoldDB" id="A0A1H6Q976"/>
<dbReference type="Pfam" id="PF02566">
    <property type="entry name" value="OsmC"/>
    <property type="match status" value="1"/>
</dbReference>
<dbReference type="InterPro" id="IPR015946">
    <property type="entry name" value="KH_dom-like_a/b"/>
</dbReference>
<dbReference type="EMBL" id="FNYO01000001">
    <property type="protein sequence ID" value="SEI38396.1"/>
    <property type="molecule type" value="Genomic_DNA"/>
</dbReference>
<organism evidence="1 2">
    <name type="scientific">Azotobacter beijerinckii</name>
    <dbReference type="NCBI Taxonomy" id="170623"/>
    <lineage>
        <taxon>Bacteria</taxon>
        <taxon>Pseudomonadati</taxon>
        <taxon>Pseudomonadota</taxon>
        <taxon>Gammaproteobacteria</taxon>
        <taxon>Pseudomonadales</taxon>
        <taxon>Pseudomonadaceae</taxon>
        <taxon>Azotobacter</taxon>
    </lineage>
</organism>